<dbReference type="InterPro" id="IPR011992">
    <property type="entry name" value="EF-hand-dom_pair"/>
</dbReference>
<dbReference type="Gene3D" id="1.10.238.10">
    <property type="entry name" value="EF-hand"/>
    <property type="match status" value="2"/>
</dbReference>
<evidence type="ECO:0000313" key="1">
    <source>
        <dbReference type="EMBL" id="CAB3996635.1"/>
    </source>
</evidence>
<dbReference type="InterPro" id="IPR050230">
    <property type="entry name" value="CALM/Myosin/TropC-like"/>
</dbReference>
<organism evidence="1 2">
    <name type="scientific">Paramuricea clavata</name>
    <name type="common">Red gorgonian</name>
    <name type="synonym">Violescent sea-whip</name>
    <dbReference type="NCBI Taxonomy" id="317549"/>
    <lineage>
        <taxon>Eukaryota</taxon>
        <taxon>Metazoa</taxon>
        <taxon>Cnidaria</taxon>
        <taxon>Anthozoa</taxon>
        <taxon>Octocorallia</taxon>
        <taxon>Malacalcyonacea</taxon>
        <taxon>Plexauridae</taxon>
        <taxon>Paramuricea</taxon>
    </lineage>
</organism>
<dbReference type="PANTHER" id="PTHR23048:SF49">
    <property type="entry name" value="FI08416P-RELATED"/>
    <property type="match status" value="1"/>
</dbReference>
<dbReference type="CDD" id="cd00051">
    <property type="entry name" value="EFh"/>
    <property type="match status" value="1"/>
</dbReference>
<proteinExistence type="predicted"/>
<dbReference type="FunFam" id="1.10.238.10:FF:000001">
    <property type="entry name" value="Calmodulin 1"/>
    <property type="match status" value="1"/>
</dbReference>
<evidence type="ECO:0000313" key="2">
    <source>
        <dbReference type="Proteomes" id="UP001152795"/>
    </source>
</evidence>
<dbReference type="EMBL" id="CACRXK020002910">
    <property type="protein sequence ID" value="CAB3996635.1"/>
    <property type="molecule type" value="Genomic_DNA"/>
</dbReference>
<reference evidence="1" key="1">
    <citation type="submission" date="2020-04" db="EMBL/GenBank/DDBJ databases">
        <authorList>
            <person name="Alioto T."/>
            <person name="Alioto T."/>
            <person name="Gomez Garrido J."/>
        </authorList>
    </citation>
    <scope>NUCLEOTIDE SEQUENCE</scope>
    <source>
        <strain evidence="1">A484AB</strain>
    </source>
</reference>
<gene>
    <name evidence="1" type="ORF">PACLA_8A029665</name>
</gene>
<dbReference type="GO" id="GO:0005509">
    <property type="term" value="F:calcium ion binding"/>
    <property type="evidence" value="ECO:0007669"/>
    <property type="project" value="InterPro"/>
</dbReference>
<name>A0A6S7GYH5_PARCT</name>
<dbReference type="SUPFAM" id="SSF47473">
    <property type="entry name" value="EF-hand"/>
    <property type="match status" value="1"/>
</dbReference>
<sequence length="150" mass="16844">MGDLSDKELTLCKDVFSLYDTTGSDKIALSSMGEALRAMRTNPTEADIQKITKDFKTNEISFDQFLPVYSSLKQHQDQLGHKGTPEGIIECFRHFDRDLNGVVSSGELRNLLTTLGEKLSDEEFDSLTSGYINNKGEVSYEDFVRGVMEM</sequence>
<dbReference type="AlphaFoldDB" id="A0A6S7GYH5"/>
<accession>A0A6S7GYH5</accession>
<comment type="caution">
    <text evidence="1">The sequence shown here is derived from an EMBL/GenBank/DDBJ whole genome shotgun (WGS) entry which is preliminary data.</text>
</comment>
<dbReference type="OrthoDB" id="5959761at2759"/>
<keyword evidence="2" id="KW-1185">Reference proteome</keyword>
<dbReference type="Proteomes" id="UP001152795">
    <property type="component" value="Unassembled WGS sequence"/>
</dbReference>
<dbReference type="PROSITE" id="PS50222">
    <property type="entry name" value="EF_HAND_2"/>
    <property type="match status" value="1"/>
</dbReference>
<dbReference type="Pfam" id="PF13499">
    <property type="entry name" value="EF-hand_7"/>
    <property type="match status" value="1"/>
</dbReference>
<dbReference type="PANTHER" id="PTHR23048">
    <property type="entry name" value="MYOSIN LIGHT CHAIN 1, 3"/>
    <property type="match status" value="1"/>
</dbReference>
<dbReference type="SMART" id="SM00054">
    <property type="entry name" value="EFh"/>
    <property type="match status" value="2"/>
</dbReference>
<protein>
    <submittedName>
        <fullName evidence="1">Myosin-2 essential light chain isoform X2</fullName>
    </submittedName>
</protein>
<dbReference type="InterPro" id="IPR002048">
    <property type="entry name" value="EF_hand_dom"/>
</dbReference>
<dbReference type="GO" id="GO:0016460">
    <property type="term" value="C:myosin II complex"/>
    <property type="evidence" value="ECO:0007669"/>
    <property type="project" value="TreeGrafter"/>
</dbReference>